<dbReference type="Gene3D" id="2.70.150.10">
    <property type="entry name" value="Calcium-transporting ATPase, cytoplasmic transduction domain A"/>
    <property type="match status" value="1"/>
</dbReference>
<feature type="transmembrane region" description="Helical" evidence="12">
    <location>
        <begin position="694"/>
        <end position="716"/>
    </location>
</feature>
<dbReference type="InterPro" id="IPR036412">
    <property type="entry name" value="HAD-like_sf"/>
</dbReference>
<dbReference type="FunFam" id="3.40.50.1000:FF:000001">
    <property type="entry name" value="Phospholipid-transporting ATPase IC"/>
    <property type="match status" value="1"/>
</dbReference>
<keyword evidence="8" id="KW-0460">Magnesium</keyword>
<dbReference type="InterPro" id="IPR004014">
    <property type="entry name" value="ATPase_P-typ_cation-transptr_N"/>
</dbReference>
<dbReference type="InterPro" id="IPR018303">
    <property type="entry name" value="ATPase_P-typ_P_site"/>
</dbReference>
<feature type="transmembrane region" description="Helical" evidence="12">
    <location>
        <begin position="722"/>
        <end position="742"/>
    </location>
</feature>
<keyword evidence="4 12" id="KW-0812">Transmembrane</keyword>
<feature type="transmembrane region" description="Helical" evidence="12">
    <location>
        <begin position="835"/>
        <end position="855"/>
    </location>
</feature>
<dbReference type="Pfam" id="PF13246">
    <property type="entry name" value="Cation_ATPase"/>
    <property type="match status" value="1"/>
</dbReference>
<evidence type="ECO:0000256" key="8">
    <source>
        <dbReference type="ARBA" id="ARBA00022842"/>
    </source>
</evidence>
<dbReference type="Gene3D" id="1.20.1110.10">
    <property type="entry name" value="Calcium-transporting ATPase, transmembrane domain"/>
    <property type="match status" value="1"/>
</dbReference>
<dbReference type="SUPFAM" id="SSF56784">
    <property type="entry name" value="HAD-like"/>
    <property type="match status" value="1"/>
</dbReference>
<dbReference type="Pfam" id="PF08282">
    <property type="entry name" value="Hydrolase_3"/>
    <property type="match status" value="1"/>
</dbReference>
<evidence type="ECO:0000256" key="5">
    <source>
        <dbReference type="ARBA" id="ARBA00022723"/>
    </source>
</evidence>
<dbReference type="InterPro" id="IPR006068">
    <property type="entry name" value="ATPase_P-typ_cation-transptr_C"/>
</dbReference>
<proteinExistence type="inferred from homology"/>
<feature type="domain" description="Cation-transporting P-type ATPase N-terminal" evidence="13">
    <location>
        <begin position="9"/>
        <end position="82"/>
    </location>
</feature>
<dbReference type="InterPro" id="IPR008250">
    <property type="entry name" value="ATPase_P-typ_transduc_dom_A_sf"/>
</dbReference>
<organism evidence="14 15">
    <name type="scientific">Plesiomonas shigelloides</name>
    <name type="common">Aeromonas shigelloides</name>
    <dbReference type="NCBI Taxonomy" id="703"/>
    <lineage>
        <taxon>Bacteria</taxon>
        <taxon>Pseudomonadati</taxon>
        <taxon>Pseudomonadota</taxon>
        <taxon>Gammaproteobacteria</taxon>
        <taxon>Enterobacterales</taxon>
        <taxon>Enterobacteriaceae</taxon>
        <taxon>Plesiomonas</taxon>
    </lineage>
</organism>
<evidence type="ECO:0000256" key="12">
    <source>
        <dbReference type="SAM" id="Phobius"/>
    </source>
</evidence>
<dbReference type="InterPro" id="IPR059000">
    <property type="entry name" value="ATPase_P-type_domA"/>
</dbReference>
<comment type="subcellular location">
    <subcellularLocation>
        <location evidence="1">Endomembrane system</location>
        <topology evidence="1">Multi-pass membrane protein</topology>
    </subcellularLocation>
</comment>
<dbReference type="FunFam" id="3.40.50.1000:FF:000028">
    <property type="entry name" value="Calcium-transporting P-type ATPase, putative"/>
    <property type="match status" value="1"/>
</dbReference>
<evidence type="ECO:0000256" key="2">
    <source>
        <dbReference type="ARBA" id="ARBA00005675"/>
    </source>
</evidence>
<keyword evidence="7" id="KW-0067">ATP-binding</keyword>
<dbReference type="Gene3D" id="3.40.50.1000">
    <property type="entry name" value="HAD superfamily/HAD-like"/>
    <property type="match status" value="1"/>
</dbReference>
<comment type="similarity">
    <text evidence="2">Belongs to the cation transport ATPase (P-type) (TC 3.A.3) family. Type IIA subfamily.</text>
</comment>
<keyword evidence="5" id="KW-0479">Metal-binding</keyword>
<evidence type="ECO:0000256" key="9">
    <source>
        <dbReference type="ARBA" id="ARBA00022967"/>
    </source>
</evidence>
<dbReference type="GO" id="GO:0016020">
    <property type="term" value="C:membrane"/>
    <property type="evidence" value="ECO:0007669"/>
    <property type="project" value="InterPro"/>
</dbReference>
<evidence type="ECO:0000256" key="10">
    <source>
        <dbReference type="ARBA" id="ARBA00022989"/>
    </source>
</evidence>
<dbReference type="InterPro" id="IPR023298">
    <property type="entry name" value="ATPase_P-typ_TM_dom_sf"/>
</dbReference>
<dbReference type="InterPro" id="IPR023214">
    <property type="entry name" value="HAD_sf"/>
</dbReference>
<dbReference type="SFLD" id="SFLDS00003">
    <property type="entry name" value="Haloacid_Dehalogenase"/>
    <property type="match status" value="1"/>
</dbReference>
<dbReference type="PROSITE" id="PS00154">
    <property type="entry name" value="ATPASE_E1_E2"/>
    <property type="match status" value="1"/>
</dbReference>
<keyword evidence="11 12" id="KW-0472">Membrane</keyword>
<evidence type="ECO:0000256" key="1">
    <source>
        <dbReference type="ARBA" id="ARBA00004127"/>
    </source>
</evidence>
<dbReference type="Pfam" id="PF00690">
    <property type="entry name" value="Cation_ATPase_N"/>
    <property type="match status" value="1"/>
</dbReference>
<dbReference type="Gene3D" id="3.40.1110.10">
    <property type="entry name" value="Calcium-transporting ATPase, cytoplasmic domain N"/>
    <property type="match status" value="1"/>
</dbReference>
<dbReference type="SMART" id="SM00831">
    <property type="entry name" value="Cation_ATPase_N"/>
    <property type="match status" value="1"/>
</dbReference>
<dbReference type="SUPFAM" id="SSF81653">
    <property type="entry name" value="Calcium ATPase, transduction domain A"/>
    <property type="match status" value="1"/>
</dbReference>
<dbReference type="EMBL" id="JAFNAA010000027">
    <property type="protein sequence ID" value="MBO1109747.1"/>
    <property type="molecule type" value="Genomic_DNA"/>
</dbReference>
<dbReference type="Pfam" id="PF00689">
    <property type="entry name" value="Cation_ATPase_C"/>
    <property type="match status" value="1"/>
</dbReference>
<keyword evidence="9" id="KW-1278">Translocase</keyword>
<dbReference type="GO" id="GO:0015662">
    <property type="term" value="F:P-type ion transporter activity"/>
    <property type="evidence" value="ECO:0007669"/>
    <property type="project" value="UniProtKB-ARBA"/>
</dbReference>
<evidence type="ECO:0000256" key="4">
    <source>
        <dbReference type="ARBA" id="ARBA00022692"/>
    </source>
</evidence>
<feature type="transmembrane region" description="Helical" evidence="12">
    <location>
        <begin position="796"/>
        <end position="815"/>
    </location>
</feature>
<dbReference type="PRINTS" id="PR00119">
    <property type="entry name" value="CATATPASE"/>
</dbReference>
<protein>
    <submittedName>
        <fullName evidence="14">Cation-transporting P-type ATPase</fullName>
    </submittedName>
</protein>
<dbReference type="SUPFAM" id="SSF81660">
    <property type="entry name" value="Metal cation-transporting ATPase, ATP-binding domain N"/>
    <property type="match status" value="1"/>
</dbReference>
<feature type="transmembrane region" description="Helical" evidence="12">
    <location>
        <begin position="763"/>
        <end position="790"/>
    </location>
</feature>
<evidence type="ECO:0000313" key="15">
    <source>
        <dbReference type="Proteomes" id="UP000664658"/>
    </source>
</evidence>
<evidence type="ECO:0000256" key="6">
    <source>
        <dbReference type="ARBA" id="ARBA00022741"/>
    </source>
</evidence>
<feature type="transmembrane region" description="Helical" evidence="12">
    <location>
        <begin position="276"/>
        <end position="302"/>
    </location>
</feature>
<dbReference type="Pfam" id="PF00122">
    <property type="entry name" value="E1-E2_ATPase"/>
    <property type="match status" value="1"/>
</dbReference>
<dbReference type="GO" id="GO:0005524">
    <property type="term" value="F:ATP binding"/>
    <property type="evidence" value="ECO:0007669"/>
    <property type="project" value="UniProtKB-KW"/>
</dbReference>
<dbReference type="NCBIfam" id="TIGR01494">
    <property type="entry name" value="ATPase_P-type"/>
    <property type="match status" value="3"/>
</dbReference>
<dbReference type="GO" id="GO:0046872">
    <property type="term" value="F:metal ion binding"/>
    <property type="evidence" value="ECO:0007669"/>
    <property type="project" value="UniProtKB-KW"/>
</dbReference>
<keyword evidence="10 12" id="KW-1133">Transmembrane helix</keyword>
<comment type="caution">
    <text evidence="14">The sequence shown here is derived from an EMBL/GenBank/DDBJ whole genome shotgun (WGS) entry which is preliminary data.</text>
</comment>
<evidence type="ECO:0000256" key="7">
    <source>
        <dbReference type="ARBA" id="ARBA00022840"/>
    </source>
</evidence>
<feature type="transmembrane region" description="Helical" evidence="12">
    <location>
        <begin position="65"/>
        <end position="81"/>
    </location>
</feature>
<evidence type="ECO:0000256" key="11">
    <source>
        <dbReference type="ARBA" id="ARBA00023136"/>
    </source>
</evidence>
<dbReference type="InterPro" id="IPR001757">
    <property type="entry name" value="P_typ_ATPase"/>
</dbReference>
<dbReference type="InterPro" id="IPR044492">
    <property type="entry name" value="P_typ_ATPase_HD_dom"/>
</dbReference>
<dbReference type="SFLD" id="SFLDF00027">
    <property type="entry name" value="p-type_atpase"/>
    <property type="match status" value="1"/>
</dbReference>
<feature type="transmembrane region" description="Helical" evidence="12">
    <location>
        <begin position="867"/>
        <end position="886"/>
    </location>
</feature>
<dbReference type="InterPro" id="IPR023299">
    <property type="entry name" value="ATPase_P-typ_cyto_dom_N"/>
</dbReference>
<reference evidence="14" key="1">
    <citation type="submission" date="2021-03" db="EMBL/GenBank/DDBJ databases">
        <title>Plesiomonas shigelloides zfcc0051, isolated from zebrafish feces.</title>
        <authorList>
            <person name="Vanderhoek Z."/>
            <person name="Gaulke C."/>
        </authorList>
    </citation>
    <scope>NUCLEOTIDE SEQUENCE</scope>
    <source>
        <strain evidence="14">Zfcc0051</strain>
    </source>
</reference>
<feature type="transmembrane region" description="Helical" evidence="12">
    <location>
        <begin position="87"/>
        <end position="107"/>
    </location>
</feature>
<keyword evidence="3" id="KW-0597">Phosphoprotein</keyword>
<evidence type="ECO:0000313" key="14">
    <source>
        <dbReference type="EMBL" id="MBO1109747.1"/>
    </source>
</evidence>
<evidence type="ECO:0000256" key="3">
    <source>
        <dbReference type="ARBA" id="ARBA00022553"/>
    </source>
</evidence>
<dbReference type="GO" id="GO:0016887">
    <property type="term" value="F:ATP hydrolysis activity"/>
    <property type="evidence" value="ECO:0007669"/>
    <property type="project" value="InterPro"/>
</dbReference>
<dbReference type="FunFam" id="2.70.150.10:FF:000160">
    <property type="entry name" value="Sarcoplasmic/endoplasmic reticulum calcium ATPase 1"/>
    <property type="match status" value="1"/>
</dbReference>
<sequence length="895" mass="96765">MMNNKELSHPHSLDVSQALTTFETTEQGLSSTEAQQRLSKYGPNRLPEPERESVFIRFINHFKNMLVYILLAAAAATAFLGHWVDTWVIVGVVVLNAIVGFVQEGKAETALAGIRKMLSSRAQVLRDNAWDEINADELVVGDIVRLRSGDRVPADLRLFEATGLRIEESALTGESVPADKDIEALAADAPLGDRNCMAYSGSIVSAGRGIGVVTATGAHTEIGQISRMISEVEALDTPLTKQMDRFSRALAWVVVAMLVLMLLIGVLFHGQELVDVFMAAIGFAVAAIPEGLPAILTITLAIGVQRMAQRNAITRKLTAVETLGSVTVICSDKTGTLTRNEMTAQKVVTRCGQYDVSGDGYQSEGAITLGGNNLNAAERTGLSALLEVVTVANDTHVVKENDEWRIIGEPTEAALRVLGNKGGFDAAPYERIAAIPFESANKFMATLSDSPAKERKIYLKGAPDRLIARCQFELNENGMAEPIDAAFWNAQVEALGSQGLRVLAAAMRAVPLSKETLEISDLEQDMVFVGLIGIVDPPRPEAITAIHECHKAGIRVKMITGDHADTAKAIGVAMGIGAADTIEVVTGEQLEVANDEELQRLAKRCDIFARTSPEHKLRLVMALQAQGEVVAMTGDGVNDAPALKRADVGIAMGIKGTEATKDAADIVLADDNFSSIEKAIEEGRTIYDNIQKSLLFILPTNGAQGFVMLCSVLLGLTLPLTAVQILWVNMVVAVTLALALAFEPSEPNVMSRPPRKASSSIISAAFLLRVAIVSTLIGVLTMCVFAFELSAGKSDALAKTMALNVLVLAQTFYLFNSRYINVSSLSFERLFNNKVAWLMVGILLLLQLAYVYLPFMNRWFGSYPLSFGQWVISAILALGVFFLVELEKVIFRKRM</sequence>
<dbReference type="SFLD" id="SFLDG00002">
    <property type="entry name" value="C1.7:_P-type_atpase_like"/>
    <property type="match status" value="1"/>
</dbReference>
<dbReference type="SUPFAM" id="SSF81665">
    <property type="entry name" value="Calcium ATPase, transmembrane domain M"/>
    <property type="match status" value="1"/>
</dbReference>
<keyword evidence="6" id="KW-0547">Nucleotide-binding</keyword>
<name>A0A8I1WBF4_PLESH</name>
<dbReference type="Proteomes" id="UP000664658">
    <property type="component" value="Unassembled WGS sequence"/>
</dbReference>
<dbReference type="PRINTS" id="PR00120">
    <property type="entry name" value="HATPASE"/>
</dbReference>
<dbReference type="AlphaFoldDB" id="A0A8I1WBF4"/>
<dbReference type="PANTHER" id="PTHR42861">
    <property type="entry name" value="CALCIUM-TRANSPORTING ATPASE"/>
    <property type="match status" value="1"/>
</dbReference>
<accession>A0A8I1WBF4</accession>
<feature type="transmembrane region" description="Helical" evidence="12">
    <location>
        <begin position="249"/>
        <end position="270"/>
    </location>
</feature>
<evidence type="ECO:0000259" key="13">
    <source>
        <dbReference type="SMART" id="SM00831"/>
    </source>
</evidence>
<gene>
    <name evidence="14" type="ORF">J2R62_16320</name>
</gene>
<dbReference type="GO" id="GO:0012505">
    <property type="term" value="C:endomembrane system"/>
    <property type="evidence" value="ECO:0007669"/>
    <property type="project" value="UniProtKB-SubCell"/>
</dbReference>
<dbReference type="CDD" id="cd02080">
    <property type="entry name" value="P-type_ATPase_cation"/>
    <property type="match status" value="1"/>
</dbReference>